<dbReference type="PANTHER" id="PTHR12159:SF9">
    <property type="entry name" value="G_T MISMATCH-SPECIFIC THYMINE DNA GLYCOSYLASE"/>
    <property type="match status" value="1"/>
</dbReference>
<protein>
    <recommendedName>
        <fullName evidence="7">Uracil-DNA glycosylase-like domain-containing protein</fullName>
    </recommendedName>
</protein>
<dbReference type="SUPFAM" id="SSF52141">
    <property type="entry name" value="Uracil-DNA glycosylase-like"/>
    <property type="match status" value="1"/>
</dbReference>
<proteinExistence type="predicted"/>
<feature type="non-terminal residue" evidence="5">
    <location>
        <position position="1"/>
    </location>
</feature>
<evidence type="ECO:0008006" key="7">
    <source>
        <dbReference type="Google" id="ProtNLM"/>
    </source>
</evidence>
<dbReference type="OMA" id="YGKATME"/>
<dbReference type="OrthoDB" id="565731at2759"/>
<feature type="compositionally biased region" description="Basic and acidic residues" evidence="4">
    <location>
        <begin position="278"/>
        <end position="292"/>
    </location>
</feature>
<dbReference type="Gene3D" id="3.40.470.10">
    <property type="entry name" value="Uracil-DNA glycosylase-like domain"/>
    <property type="match status" value="1"/>
</dbReference>
<keyword evidence="6" id="KW-1185">Reference proteome</keyword>
<dbReference type="KEGG" id="spar:SPRG_01482"/>
<dbReference type="GeneID" id="24124068"/>
<dbReference type="GO" id="GO:0008263">
    <property type="term" value="F:pyrimidine-specific mismatch base pair DNA N-glycosylase activity"/>
    <property type="evidence" value="ECO:0007669"/>
    <property type="project" value="TreeGrafter"/>
</dbReference>
<dbReference type="PANTHER" id="PTHR12159">
    <property type="entry name" value="G/T AND G/U MISMATCH-SPECIFIC DNA GLYCOSYLASE"/>
    <property type="match status" value="1"/>
</dbReference>
<keyword evidence="1" id="KW-0227">DNA damage</keyword>
<evidence type="ECO:0000256" key="2">
    <source>
        <dbReference type="ARBA" id="ARBA00022801"/>
    </source>
</evidence>
<dbReference type="VEuPathDB" id="FungiDB:SPRG_01482"/>
<dbReference type="GO" id="GO:0006285">
    <property type="term" value="P:base-excision repair, AP site formation"/>
    <property type="evidence" value="ECO:0007669"/>
    <property type="project" value="InterPro"/>
</dbReference>
<evidence type="ECO:0000313" key="6">
    <source>
        <dbReference type="Proteomes" id="UP000030745"/>
    </source>
</evidence>
<evidence type="ECO:0000256" key="4">
    <source>
        <dbReference type="SAM" id="MobiDB-lite"/>
    </source>
</evidence>
<organism evidence="5 6">
    <name type="scientific">Saprolegnia parasitica (strain CBS 223.65)</name>
    <dbReference type="NCBI Taxonomy" id="695850"/>
    <lineage>
        <taxon>Eukaryota</taxon>
        <taxon>Sar</taxon>
        <taxon>Stramenopiles</taxon>
        <taxon>Oomycota</taxon>
        <taxon>Saprolegniomycetes</taxon>
        <taxon>Saprolegniales</taxon>
        <taxon>Saprolegniaceae</taxon>
        <taxon>Saprolegnia</taxon>
    </lineage>
</organism>
<dbReference type="AlphaFoldDB" id="A0A067D6M9"/>
<gene>
    <name evidence="5" type="ORF">SPRG_01482</name>
</gene>
<dbReference type="GO" id="GO:0004844">
    <property type="term" value="F:uracil DNA N-glycosylase activity"/>
    <property type="evidence" value="ECO:0007669"/>
    <property type="project" value="TreeGrafter"/>
</dbReference>
<name>A0A067D6M9_SAPPC</name>
<evidence type="ECO:0000256" key="1">
    <source>
        <dbReference type="ARBA" id="ARBA00022763"/>
    </source>
</evidence>
<dbReference type="EMBL" id="KK583191">
    <property type="protein sequence ID" value="KDO34346.1"/>
    <property type="molecule type" value="Genomic_DNA"/>
</dbReference>
<dbReference type="InterPro" id="IPR036895">
    <property type="entry name" value="Uracil-DNA_glycosylase-like_sf"/>
</dbReference>
<dbReference type="STRING" id="695850.A0A067D6M9"/>
<evidence type="ECO:0000256" key="3">
    <source>
        <dbReference type="ARBA" id="ARBA00023204"/>
    </source>
</evidence>
<dbReference type="InterPro" id="IPR015637">
    <property type="entry name" value="MUG/TDG"/>
</dbReference>
<keyword evidence="3" id="KW-0234">DNA repair</keyword>
<dbReference type="Proteomes" id="UP000030745">
    <property type="component" value="Unassembled WGS sequence"/>
</dbReference>
<keyword evidence="2" id="KW-0378">Hydrolase</keyword>
<accession>A0A067D6M9</accession>
<sequence length="292" mass="32743">MFDKFRFAAGSAPMKRPVADEATPRLPPKKAKPAVLVRKWQERYHGICDACFEAVTECTHHADVALRLLVVGHNPSDNAWQSGFSYSNPSNRMWKLLMGDFHGQRWRGVLPPDWSMSDQNAMPHELGIGFSDLGHEPGNDAAAYGKATMQRWTREFYDRMRAHIQRVKATLHTGDCNSVYAHGPMLVAFMGKRQYTFLFDPPLKKVETGRQDPSSLPPDWPLPPSCEVWVLPSSSGRAAMTDKARCTPYRDLAARFHAIPWPSPPNSSCCAAISSENDGIKSEDDDSRIKTE</sequence>
<dbReference type="CDD" id="cd10028">
    <property type="entry name" value="UDG-F2_TDG_MUG"/>
    <property type="match status" value="1"/>
</dbReference>
<reference evidence="5 6" key="1">
    <citation type="journal article" date="2013" name="PLoS Genet.">
        <title>Distinctive expansion of potential virulence genes in the genome of the oomycete fish pathogen Saprolegnia parasitica.</title>
        <authorList>
            <person name="Jiang R.H."/>
            <person name="de Bruijn I."/>
            <person name="Haas B.J."/>
            <person name="Belmonte R."/>
            <person name="Lobach L."/>
            <person name="Christie J."/>
            <person name="van den Ackerveken G."/>
            <person name="Bottin A."/>
            <person name="Bulone V."/>
            <person name="Diaz-Moreno S.M."/>
            <person name="Dumas B."/>
            <person name="Fan L."/>
            <person name="Gaulin E."/>
            <person name="Govers F."/>
            <person name="Grenville-Briggs L.J."/>
            <person name="Horner N.R."/>
            <person name="Levin J.Z."/>
            <person name="Mammella M."/>
            <person name="Meijer H.J."/>
            <person name="Morris P."/>
            <person name="Nusbaum C."/>
            <person name="Oome S."/>
            <person name="Phillips A.J."/>
            <person name="van Rooyen D."/>
            <person name="Rzeszutek E."/>
            <person name="Saraiva M."/>
            <person name="Secombes C.J."/>
            <person name="Seidl M.F."/>
            <person name="Snel B."/>
            <person name="Stassen J.H."/>
            <person name="Sykes S."/>
            <person name="Tripathy S."/>
            <person name="van den Berg H."/>
            <person name="Vega-Arreguin J.C."/>
            <person name="Wawra S."/>
            <person name="Young S.K."/>
            <person name="Zeng Q."/>
            <person name="Dieguez-Uribeondo J."/>
            <person name="Russ C."/>
            <person name="Tyler B.M."/>
            <person name="van West P."/>
        </authorList>
    </citation>
    <scope>NUCLEOTIDE SEQUENCE [LARGE SCALE GENOMIC DNA]</scope>
    <source>
        <strain evidence="5 6">CBS 223.65</strain>
    </source>
</reference>
<feature type="region of interest" description="Disordered" evidence="4">
    <location>
        <begin position="272"/>
        <end position="292"/>
    </location>
</feature>
<dbReference type="RefSeq" id="XP_012195082.1">
    <property type="nucleotide sequence ID" value="XM_012339692.1"/>
</dbReference>
<evidence type="ECO:0000313" key="5">
    <source>
        <dbReference type="EMBL" id="KDO34346.1"/>
    </source>
</evidence>